<organism evidence="3 4">
    <name type="scientific">Microbacterium gallinarum</name>
    <dbReference type="NCBI Taxonomy" id="2762209"/>
    <lineage>
        <taxon>Bacteria</taxon>
        <taxon>Bacillati</taxon>
        <taxon>Actinomycetota</taxon>
        <taxon>Actinomycetes</taxon>
        <taxon>Micrococcales</taxon>
        <taxon>Microbacteriaceae</taxon>
        <taxon>Microbacterium</taxon>
    </lineage>
</organism>
<reference evidence="3 4" key="1">
    <citation type="submission" date="2020-08" db="EMBL/GenBank/DDBJ databases">
        <title>A Genomic Blueprint of the Chicken Gut Microbiome.</title>
        <authorList>
            <person name="Gilroy R."/>
            <person name="Ravi A."/>
            <person name="Getino M."/>
            <person name="Pursley I."/>
            <person name="Horton D.L."/>
            <person name="Alikhan N.-F."/>
            <person name="Baker D."/>
            <person name="Gharbi K."/>
            <person name="Hall N."/>
            <person name="Watson M."/>
            <person name="Adriaenssens E.M."/>
            <person name="Foster-Nyarko E."/>
            <person name="Jarju S."/>
            <person name="Secka A."/>
            <person name="Antonio M."/>
            <person name="Oren A."/>
            <person name="Chaudhuri R."/>
            <person name="La Ragione R.M."/>
            <person name="Hildebrand F."/>
            <person name="Pallen M.J."/>
        </authorList>
    </citation>
    <scope>NUCLEOTIDE SEQUENCE [LARGE SCALE GENOMIC DNA]</scope>
    <source>
        <strain evidence="3 4">Sa1CUA4</strain>
    </source>
</reference>
<feature type="transmembrane region" description="Helical" evidence="2">
    <location>
        <begin position="196"/>
        <end position="218"/>
    </location>
</feature>
<evidence type="ECO:0000256" key="2">
    <source>
        <dbReference type="SAM" id="Phobius"/>
    </source>
</evidence>
<feature type="compositionally biased region" description="Low complexity" evidence="1">
    <location>
        <begin position="1"/>
        <end position="17"/>
    </location>
</feature>
<comment type="caution">
    <text evidence="3">The sequence shown here is derived from an EMBL/GenBank/DDBJ whole genome shotgun (WGS) entry which is preliminary data.</text>
</comment>
<evidence type="ECO:0000256" key="1">
    <source>
        <dbReference type="SAM" id="MobiDB-lite"/>
    </source>
</evidence>
<keyword evidence="2" id="KW-0472">Membrane</keyword>
<sequence>MAVDTPVDPAADDASPAPDRPESDAVLGRRAQILATEHWGLLAARGTAQSEVLTRITIFLTLVSAGLVTIGLLGQATGFDDWFAGAALSILGFLALIGFMTQTRVFNVAEEDMMYVVAMNRLRGAYVDLDPRVQRYFLAAIADDERGLELTYSFLRRRSVSHLFGSSAMLIAVVNACVSGLLAGSVLVAAGQATGWAIAAGILVAVVLIVCFMTYGYWTFRTAWTNHRPLRTTPLPQSDEGTDAAPDGVDGPPPEDPVRLRTRRRS</sequence>
<feature type="region of interest" description="Disordered" evidence="1">
    <location>
        <begin position="1"/>
        <end position="23"/>
    </location>
</feature>
<feature type="transmembrane region" description="Helical" evidence="2">
    <location>
        <begin position="82"/>
        <end position="100"/>
    </location>
</feature>
<evidence type="ECO:0008006" key="5">
    <source>
        <dbReference type="Google" id="ProtNLM"/>
    </source>
</evidence>
<dbReference type="EMBL" id="JACSPM010000001">
    <property type="protein sequence ID" value="MBD8022434.1"/>
    <property type="molecule type" value="Genomic_DNA"/>
</dbReference>
<protein>
    <recommendedName>
        <fullName evidence="5">ABC transporter ATP-binding protein</fullName>
    </recommendedName>
</protein>
<evidence type="ECO:0000313" key="4">
    <source>
        <dbReference type="Proteomes" id="UP000602532"/>
    </source>
</evidence>
<evidence type="ECO:0000313" key="3">
    <source>
        <dbReference type="EMBL" id="MBD8022434.1"/>
    </source>
</evidence>
<gene>
    <name evidence="3" type="ORF">H9622_02380</name>
</gene>
<feature type="region of interest" description="Disordered" evidence="1">
    <location>
        <begin position="229"/>
        <end position="266"/>
    </location>
</feature>
<dbReference type="RefSeq" id="WP_191763870.1">
    <property type="nucleotide sequence ID" value="NZ_JACSPM010000001.1"/>
</dbReference>
<keyword evidence="2" id="KW-1133">Transmembrane helix</keyword>
<feature type="transmembrane region" description="Helical" evidence="2">
    <location>
        <begin position="163"/>
        <end position="190"/>
    </location>
</feature>
<proteinExistence type="predicted"/>
<accession>A0ABR8WZK6</accession>
<keyword evidence="2" id="KW-0812">Transmembrane</keyword>
<feature type="transmembrane region" description="Helical" evidence="2">
    <location>
        <begin position="52"/>
        <end position="76"/>
    </location>
</feature>
<keyword evidence="4" id="KW-1185">Reference proteome</keyword>
<name>A0ABR8WZK6_9MICO</name>
<dbReference type="Proteomes" id="UP000602532">
    <property type="component" value="Unassembled WGS sequence"/>
</dbReference>